<dbReference type="InterPro" id="IPR000600">
    <property type="entry name" value="ROK"/>
</dbReference>
<dbReference type="Proteomes" id="UP001597191">
    <property type="component" value="Unassembled WGS sequence"/>
</dbReference>
<protein>
    <submittedName>
        <fullName evidence="2">ROK family protein</fullName>
    </submittedName>
</protein>
<keyword evidence="3" id="KW-1185">Reference proteome</keyword>
<comment type="caution">
    <text evidence="2">The sequence shown here is derived from an EMBL/GenBank/DDBJ whole genome shotgun (WGS) entry which is preliminary data.</text>
</comment>
<evidence type="ECO:0000256" key="1">
    <source>
        <dbReference type="ARBA" id="ARBA00006479"/>
    </source>
</evidence>
<dbReference type="PANTHER" id="PTHR18964:SF170">
    <property type="entry name" value="SUGAR KINASE"/>
    <property type="match status" value="1"/>
</dbReference>
<evidence type="ECO:0000313" key="3">
    <source>
        <dbReference type="Proteomes" id="UP001597191"/>
    </source>
</evidence>
<dbReference type="EMBL" id="JBHTOH010000017">
    <property type="protein sequence ID" value="MFD1410566.1"/>
    <property type="molecule type" value="Genomic_DNA"/>
</dbReference>
<dbReference type="Pfam" id="PF00480">
    <property type="entry name" value="ROK"/>
    <property type="match status" value="1"/>
</dbReference>
<evidence type="ECO:0000313" key="2">
    <source>
        <dbReference type="EMBL" id="MFD1410566.1"/>
    </source>
</evidence>
<proteinExistence type="inferred from homology"/>
<dbReference type="Gene3D" id="3.30.420.40">
    <property type="match status" value="2"/>
</dbReference>
<dbReference type="InterPro" id="IPR043129">
    <property type="entry name" value="ATPase_NBD"/>
</dbReference>
<reference evidence="3" key="1">
    <citation type="journal article" date="2019" name="Int. J. Syst. Evol. Microbiol.">
        <title>The Global Catalogue of Microorganisms (GCM) 10K type strain sequencing project: providing services to taxonomists for standard genome sequencing and annotation.</title>
        <authorList>
            <consortium name="The Broad Institute Genomics Platform"/>
            <consortium name="The Broad Institute Genome Sequencing Center for Infectious Disease"/>
            <person name="Wu L."/>
            <person name="Ma J."/>
        </authorList>
    </citation>
    <scope>NUCLEOTIDE SEQUENCE [LARGE SCALE GENOMIC DNA]</scope>
    <source>
        <strain evidence="3">CCM 8937</strain>
    </source>
</reference>
<name>A0ABW4BJZ3_9LACO</name>
<dbReference type="PANTHER" id="PTHR18964">
    <property type="entry name" value="ROK (REPRESSOR, ORF, KINASE) FAMILY"/>
    <property type="match status" value="1"/>
</dbReference>
<comment type="similarity">
    <text evidence="1">Belongs to the ROK (NagC/XylR) family.</text>
</comment>
<organism evidence="2 3">
    <name type="scientific">Lapidilactobacillus gannanensis</name>
    <dbReference type="NCBI Taxonomy" id="2486002"/>
    <lineage>
        <taxon>Bacteria</taxon>
        <taxon>Bacillati</taxon>
        <taxon>Bacillota</taxon>
        <taxon>Bacilli</taxon>
        <taxon>Lactobacillales</taxon>
        <taxon>Lactobacillaceae</taxon>
        <taxon>Lapidilactobacillus</taxon>
    </lineage>
</organism>
<gene>
    <name evidence="2" type="ORF">ACFQ4R_02870</name>
</gene>
<dbReference type="RefSeq" id="WP_125649818.1">
    <property type="nucleotide sequence ID" value="NZ_JBHTOH010000017.1"/>
</dbReference>
<sequence>MNEYVSFDIGGTTIKYAMVNDTGQIFEKSSFRTVDDASVLIKQMLEVINQFKKRHQISGIGISAPGIIRKDGYMITGGSISSLNNYHLAKVLSDKAKLKVTVDNDANAAAIAESWLGAAQNIDNYLTIVLGTGIGGGIVINGQVYRGAHGMAGEFGWNIITQPDLTRSLESYSLNWRASVVNGLVRRFNESQKQFDDSHDDIKDARIIFDLALTGNSVAKRVVSEFVEDATLLIINLFANFDPDKILIGGGISSNPQFMNILQASVDEFIRRHESLNRIKNDALGRLETAKLHNDAGLIGAAYQIKQQVLSDK</sequence>
<accession>A0ABW4BJZ3</accession>
<dbReference type="SUPFAM" id="SSF53067">
    <property type="entry name" value="Actin-like ATPase domain"/>
    <property type="match status" value="1"/>
</dbReference>